<organism evidence="2 3">
    <name type="scientific">Brachionus plicatilis</name>
    <name type="common">Marine rotifer</name>
    <name type="synonym">Brachionus muelleri</name>
    <dbReference type="NCBI Taxonomy" id="10195"/>
    <lineage>
        <taxon>Eukaryota</taxon>
        <taxon>Metazoa</taxon>
        <taxon>Spiralia</taxon>
        <taxon>Gnathifera</taxon>
        <taxon>Rotifera</taxon>
        <taxon>Eurotatoria</taxon>
        <taxon>Monogononta</taxon>
        <taxon>Pseudotrocha</taxon>
        <taxon>Ploima</taxon>
        <taxon>Brachionidae</taxon>
        <taxon>Brachionus</taxon>
    </lineage>
</organism>
<dbReference type="EMBL" id="REGN01004453">
    <property type="protein sequence ID" value="RNA17457.1"/>
    <property type="molecule type" value="Genomic_DNA"/>
</dbReference>
<feature type="transmembrane region" description="Helical" evidence="1">
    <location>
        <begin position="119"/>
        <end position="139"/>
    </location>
</feature>
<evidence type="ECO:0000256" key="1">
    <source>
        <dbReference type="SAM" id="Phobius"/>
    </source>
</evidence>
<keyword evidence="1" id="KW-0472">Membrane</keyword>
<dbReference type="Proteomes" id="UP000276133">
    <property type="component" value="Unassembled WGS sequence"/>
</dbReference>
<comment type="caution">
    <text evidence="2">The sequence shown here is derived from an EMBL/GenBank/DDBJ whole genome shotgun (WGS) entry which is preliminary data.</text>
</comment>
<sequence length="148" mass="17933">MFVLWLRCIVDRPTIGTKFNNLLWAIIRKITTFFFYLIIKKATLSFVNLNRKTNKNDSIISSWKDFFTSIELEIKRAIFLTDNFIKTFSGQKLFKKDELRLKLLVGIFWLFDREVSLPYLFMTFQSEATSFFFPFYQFYIKQFMFNKV</sequence>
<keyword evidence="3" id="KW-1185">Reference proteome</keyword>
<evidence type="ECO:0000313" key="2">
    <source>
        <dbReference type="EMBL" id="RNA17457.1"/>
    </source>
</evidence>
<protein>
    <submittedName>
        <fullName evidence="2">Uncharacterized protein</fullName>
    </submittedName>
</protein>
<dbReference type="AlphaFoldDB" id="A0A3M7R1J4"/>
<proteinExistence type="predicted"/>
<keyword evidence="1" id="KW-0812">Transmembrane</keyword>
<accession>A0A3M7R1J4</accession>
<name>A0A3M7R1J4_BRAPC</name>
<gene>
    <name evidence="2" type="ORF">BpHYR1_050928</name>
</gene>
<evidence type="ECO:0000313" key="3">
    <source>
        <dbReference type="Proteomes" id="UP000276133"/>
    </source>
</evidence>
<reference evidence="2 3" key="1">
    <citation type="journal article" date="2018" name="Sci. Rep.">
        <title>Genomic signatures of local adaptation to the degree of environmental predictability in rotifers.</title>
        <authorList>
            <person name="Franch-Gras L."/>
            <person name="Hahn C."/>
            <person name="Garcia-Roger E.M."/>
            <person name="Carmona M.J."/>
            <person name="Serra M."/>
            <person name="Gomez A."/>
        </authorList>
    </citation>
    <scope>NUCLEOTIDE SEQUENCE [LARGE SCALE GENOMIC DNA]</scope>
    <source>
        <strain evidence="2">HYR1</strain>
    </source>
</reference>
<keyword evidence="1" id="KW-1133">Transmembrane helix</keyword>
<feature type="transmembrane region" description="Helical" evidence="1">
    <location>
        <begin position="21"/>
        <end position="39"/>
    </location>
</feature>